<dbReference type="InterPro" id="IPR038299">
    <property type="entry name" value="DAO_C_sf"/>
</dbReference>
<evidence type="ECO:0000313" key="9">
    <source>
        <dbReference type="Proteomes" id="UP000612893"/>
    </source>
</evidence>
<evidence type="ECO:0000313" key="8">
    <source>
        <dbReference type="EMBL" id="MBJ7600390.1"/>
    </source>
</evidence>
<keyword evidence="5" id="KW-0560">Oxidoreductase</keyword>
<evidence type="ECO:0000256" key="3">
    <source>
        <dbReference type="ARBA" id="ARBA00022630"/>
    </source>
</evidence>
<protein>
    <submittedName>
        <fullName evidence="8">Glycerol-3-phosphate dehydrogenase/oxidase</fullName>
    </submittedName>
</protein>
<feature type="domain" description="FAD dependent oxidoreductase" evidence="6">
    <location>
        <begin position="24"/>
        <end position="373"/>
    </location>
</feature>
<organism evidence="8 9">
    <name type="scientific">Candidatus Nephthysia bennettiae</name>
    <dbReference type="NCBI Taxonomy" id="3127016"/>
    <lineage>
        <taxon>Bacteria</taxon>
        <taxon>Bacillati</taxon>
        <taxon>Candidatus Dormiibacterota</taxon>
        <taxon>Candidatus Dormibacteria</taxon>
        <taxon>Candidatus Dormibacterales</taxon>
        <taxon>Candidatus Dormibacteraceae</taxon>
        <taxon>Candidatus Nephthysia</taxon>
    </lineage>
</organism>
<comment type="caution">
    <text evidence="8">The sequence shown here is derived from an EMBL/GenBank/DDBJ whole genome shotgun (WGS) entry which is preliminary data.</text>
</comment>
<keyword evidence="9" id="KW-1185">Reference proteome</keyword>
<dbReference type="Gene3D" id="1.10.8.870">
    <property type="entry name" value="Alpha-glycerophosphate oxidase, cap domain"/>
    <property type="match status" value="1"/>
</dbReference>
<dbReference type="AlphaFoldDB" id="A0A934KDZ1"/>
<dbReference type="PANTHER" id="PTHR11985:SF31">
    <property type="entry name" value="GLYCEROL-3-PHOSPHATE DEHYDROGENASE 2"/>
    <property type="match status" value="1"/>
</dbReference>
<evidence type="ECO:0000256" key="2">
    <source>
        <dbReference type="ARBA" id="ARBA00007330"/>
    </source>
</evidence>
<dbReference type="InterPro" id="IPR006076">
    <property type="entry name" value="FAD-dep_OxRdtase"/>
</dbReference>
<evidence type="ECO:0000259" key="6">
    <source>
        <dbReference type="Pfam" id="PF01266"/>
    </source>
</evidence>
<dbReference type="PANTHER" id="PTHR11985">
    <property type="entry name" value="GLYCEROL-3-PHOSPHATE DEHYDROGENASE"/>
    <property type="match status" value="1"/>
</dbReference>
<evidence type="ECO:0000256" key="1">
    <source>
        <dbReference type="ARBA" id="ARBA00001974"/>
    </source>
</evidence>
<dbReference type="EMBL" id="JAEKNR010000201">
    <property type="protein sequence ID" value="MBJ7600390.1"/>
    <property type="molecule type" value="Genomic_DNA"/>
</dbReference>
<dbReference type="Pfam" id="PF16901">
    <property type="entry name" value="DAO_C"/>
    <property type="match status" value="1"/>
</dbReference>
<comment type="similarity">
    <text evidence="2">Belongs to the FAD-dependent glycerol-3-phosphate dehydrogenase family.</text>
</comment>
<reference evidence="8" key="1">
    <citation type="submission" date="2020-10" db="EMBL/GenBank/DDBJ databases">
        <title>Ca. Dormibacterota MAGs.</title>
        <authorList>
            <person name="Montgomery K."/>
        </authorList>
    </citation>
    <scope>NUCLEOTIDE SEQUENCE [LARGE SCALE GENOMIC DNA]</scope>
    <source>
        <strain evidence="8">SC8812_S17_10</strain>
    </source>
</reference>
<evidence type="ECO:0000256" key="4">
    <source>
        <dbReference type="ARBA" id="ARBA00022827"/>
    </source>
</evidence>
<keyword evidence="4" id="KW-0274">FAD</keyword>
<dbReference type="SUPFAM" id="SSF51905">
    <property type="entry name" value="FAD/NAD(P)-binding domain"/>
    <property type="match status" value="1"/>
</dbReference>
<dbReference type="InterPro" id="IPR031656">
    <property type="entry name" value="DAO_C"/>
</dbReference>
<name>A0A934KDZ1_9BACT</name>
<feature type="domain" description="Alpha-glycerophosphate oxidase C-terminal" evidence="7">
    <location>
        <begin position="409"/>
        <end position="491"/>
    </location>
</feature>
<dbReference type="PRINTS" id="PR01001">
    <property type="entry name" value="FADG3PDH"/>
</dbReference>
<comment type="cofactor">
    <cofactor evidence="1">
        <name>FAD</name>
        <dbReference type="ChEBI" id="CHEBI:57692"/>
    </cofactor>
</comment>
<dbReference type="Gene3D" id="3.50.50.60">
    <property type="entry name" value="FAD/NAD(P)-binding domain"/>
    <property type="match status" value="1"/>
</dbReference>
<dbReference type="Pfam" id="PF01266">
    <property type="entry name" value="DAO"/>
    <property type="match status" value="1"/>
</dbReference>
<keyword evidence="3" id="KW-0285">Flavoprotein</keyword>
<dbReference type="InterPro" id="IPR000447">
    <property type="entry name" value="G3P_DH_FAD-dep"/>
</dbReference>
<sequence length="501" mass="53131">MWLMPTPAEQRTRTLDRLRGESFDLLVVGAGIIGARVALEAARAGASVALLDAGDFGSATSSASSKLIHGGLRYLQMNDYGLVREAHRERQALLDRVATNLVWPLRFVLPVYRGGPHSVPTIAAGMLTYATLSGFRHSRTRMAGAEAARRLVPPLNAEGLSAAGIFEDAQTNDSRLVLATVKAAARAGAAVANHLPVDGFQVAGGRVTGAGAGGMLVRARATVNAAGPWVDAVRRLEDPQAQRVARLSKGVHVVVDPCDEPWGAGLTTPLPEGRVTFALPWEGMLLLGTTDTEYTGDPGAVRADPEDVETVLREAAVALPARLLSPDRVRYTFAGLRVLPKGDGTTALAPREELIQTGRHGMVSVAGGKLTTHRRIALRVLQHLEAFRTVRLSSDPLPGAGQLPGRPPEVDPSLWAHLSHLYGSESLSVLAGGASEPVHPAGPDVWAQVLFALDQEWALTVEDVVRRRTTLAVRGLATPQVREAIAATLAERGVFKTPDGS</sequence>
<evidence type="ECO:0000256" key="5">
    <source>
        <dbReference type="ARBA" id="ARBA00023002"/>
    </source>
</evidence>
<evidence type="ECO:0000259" key="7">
    <source>
        <dbReference type="Pfam" id="PF16901"/>
    </source>
</evidence>
<gene>
    <name evidence="8" type="ORF">JF922_20245</name>
</gene>
<dbReference type="InterPro" id="IPR036188">
    <property type="entry name" value="FAD/NAD-bd_sf"/>
</dbReference>
<dbReference type="GO" id="GO:0016491">
    <property type="term" value="F:oxidoreductase activity"/>
    <property type="evidence" value="ECO:0007669"/>
    <property type="project" value="UniProtKB-KW"/>
</dbReference>
<accession>A0A934KDZ1</accession>
<proteinExistence type="inferred from homology"/>
<dbReference type="Proteomes" id="UP000612893">
    <property type="component" value="Unassembled WGS sequence"/>
</dbReference>
<dbReference type="Gene3D" id="3.30.9.10">
    <property type="entry name" value="D-Amino Acid Oxidase, subunit A, domain 2"/>
    <property type="match status" value="1"/>
</dbReference>